<dbReference type="OrthoDB" id="2554267at2"/>
<evidence type="ECO:0000259" key="2">
    <source>
        <dbReference type="Pfam" id="PF04865"/>
    </source>
</evidence>
<dbReference type="PANTHER" id="PTHR37829">
    <property type="entry name" value="PHAGE-LIKE ELEMENT PBSX PROTEIN XKDT"/>
    <property type="match status" value="1"/>
</dbReference>
<dbReference type="InParanoid" id="A0A0J6WUM0"/>
<reference evidence="5 6" key="1">
    <citation type="submission" date="2015-06" db="EMBL/GenBank/DDBJ databases">
        <title>Draft genome sequence of beer spoilage bacterium Megasphaera cerevisiae type strain 20462.</title>
        <authorList>
            <person name="Kutumbaka K."/>
            <person name="Pasmowitz J."/>
            <person name="Mategko J."/>
            <person name="Reyes D."/>
            <person name="Friedrich A."/>
            <person name="Han S."/>
            <person name="Martens-Habbena W."/>
            <person name="Neal-McKinney J."/>
            <person name="Janagama H.K."/>
            <person name="Nadala C."/>
            <person name="Samadpour M."/>
        </authorList>
    </citation>
    <scope>NUCLEOTIDE SEQUENCE [LARGE SCALE GENOMIC DNA]</scope>
    <source>
        <strain evidence="5 6">DSM 20462</strain>
    </source>
</reference>
<name>A0A0J6WUM0_9FIRM</name>
<dbReference type="FunCoup" id="A0A0J6WUM0">
    <property type="interactions" value="21"/>
</dbReference>
<dbReference type="AlphaFoldDB" id="A0A0J6WUM0"/>
<proteinExistence type="inferred from homology"/>
<dbReference type="EMBL" id="LEKT01000008">
    <property type="protein sequence ID" value="KMO87235.1"/>
    <property type="molecule type" value="Genomic_DNA"/>
</dbReference>
<dbReference type="InterPro" id="IPR058531">
    <property type="entry name" value="Baseplate_J_M"/>
</dbReference>
<dbReference type="PANTHER" id="PTHR37829:SF3">
    <property type="entry name" value="PROTEIN JAYE-RELATED"/>
    <property type="match status" value="1"/>
</dbReference>
<feature type="domain" description="Baseplate J-like central" evidence="3">
    <location>
        <begin position="184"/>
        <end position="253"/>
    </location>
</feature>
<protein>
    <submittedName>
        <fullName evidence="5">Uncharacterized protein</fullName>
    </submittedName>
</protein>
<evidence type="ECO:0000313" key="5">
    <source>
        <dbReference type="EMBL" id="KMO87235.1"/>
    </source>
</evidence>
<evidence type="ECO:0000259" key="3">
    <source>
        <dbReference type="Pfam" id="PF26078"/>
    </source>
</evidence>
<accession>A0A0J6WUM0</accession>
<comment type="caution">
    <text evidence="5">The sequence shown here is derived from an EMBL/GenBank/DDBJ whole genome shotgun (WGS) entry which is preliminary data.</text>
</comment>
<organism evidence="5 6">
    <name type="scientific">Megasphaera cerevisiae DSM 20462</name>
    <dbReference type="NCBI Taxonomy" id="1122219"/>
    <lineage>
        <taxon>Bacteria</taxon>
        <taxon>Bacillati</taxon>
        <taxon>Bacillota</taxon>
        <taxon>Negativicutes</taxon>
        <taxon>Veillonellales</taxon>
        <taxon>Veillonellaceae</taxon>
        <taxon>Megasphaera</taxon>
    </lineage>
</organism>
<dbReference type="Pfam" id="PF04865">
    <property type="entry name" value="Baseplate_J"/>
    <property type="match status" value="1"/>
</dbReference>
<gene>
    <name evidence="5" type="ORF">AB840_04190</name>
</gene>
<dbReference type="InterPro" id="IPR052399">
    <property type="entry name" value="Phage_Baseplate_Assmbl_Protein"/>
</dbReference>
<feature type="domain" description="Baseplate protein J-like barrel" evidence="2">
    <location>
        <begin position="85"/>
        <end position="162"/>
    </location>
</feature>
<dbReference type="PATRIC" id="fig|1122219.3.peg.3144"/>
<evidence type="ECO:0000313" key="6">
    <source>
        <dbReference type="Proteomes" id="UP000036503"/>
    </source>
</evidence>
<comment type="similarity">
    <text evidence="1">Belongs to the Mu gp47/PBSX XkdT family.</text>
</comment>
<dbReference type="RefSeq" id="WP_048513578.1">
    <property type="nucleotide sequence ID" value="NZ_FUXD01000008.1"/>
</dbReference>
<dbReference type="Pfam" id="PF26079">
    <property type="entry name" value="Baseplate_J_C"/>
    <property type="match status" value="1"/>
</dbReference>
<evidence type="ECO:0000256" key="1">
    <source>
        <dbReference type="ARBA" id="ARBA00038087"/>
    </source>
</evidence>
<feature type="domain" description="Baseplate J-like C-terminal" evidence="4">
    <location>
        <begin position="273"/>
        <end position="345"/>
    </location>
</feature>
<dbReference type="InterPro" id="IPR006949">
    <property type="entry name" value="Barrel_Baseplate_J-like"/>
</dbReference>
<dbReference type="InterPro" id="IPR058530">
    <property type="entry name" value="Baseplate_J-like_C"/>
</dbReference>
<evidence type="ECO:0000259" key="4">
    <source>
        <dbReference type="Pfam" id="PF26079"/>
    </source>
</evidence>
<dbReference type="Pfam" id="PF26078">
    <property type="entry name" value="Baseplate_J_M"/>
    <property type="match status" value="1"/>
</dbReference>
<dbReference type="Proteomes" id="UP000036503">
    <property type="component" value="Unassembled WGS sequence"/>
</dbReference>
<sequence>MYSAREQADILEELQIKSTTAASKFEGTFEYDIFSSNSIEFAKAEVELEQLYKAAFADTSWGDYLTRRAAEAGIIRKSAVSATGTVTVKGSGTLPTGSIFATAASTQFKTLATVTISGSTDVAVQAVIAGADGNVAAGEITVIPMSIPGITGVVNAEAMHDGYDEEDDSSLLSRYLTHVRTPGTSGNKYHYMEWATSVSGVGSAKVIPLWDGPGTVKVVIVNYNYEQASDTLVQSVAAYVETVRPIGATVTVASAAPKAINISVSIDGTLNESTFKENVKNYFITIEKNIINSSDTGYVSIAKIGAILLSDNGVNDYSNLKINDGTANIALTSEEIATLGTVTIS</sequence>
<keyword evidence="6" id="KW-1185">Reference proteome</keyword>